<name>A0ACB7PQQ8_9PEZI</name>
<protein>
    <submittedName>
        <fullName evidence="1">Uncharacterized protein</fullName>
    </submittedName>
</protein>
<comment type="caution">
    <text evidence="1">The sequence shown here is derived from an EMBL/GenBank/DDBJ whole genome shotgun (WGS) entry which is preliminary data.</text>
</comment>
<accession>A0ACB7PQQ8</accession>
<gene>
    <name evidence="1" type="ORF">F5144DRAFT_53612</name>
</gene>
<dbReference type="Proteomes" id="UP000724584">
    <property type="component" value="Unassembled WGS sequence"/>
</dbReference>
<proteinExistence type="predicted"/>
<sequence length="435" mass="45027">MDFSWILAFALLFVAPFAAATPAQFCPPGAGGLCYSIAVPITSANAGSGNIYFQIKAPASLQWAALGTGAGMADSSIFLLYQDGRGNVTLSPRRATGHSEPKLDTSSTAAKLTLLAGSGVSDDGSTMTANVACSNCQSWNGGEMSLTSTSAGWIGAWKQGSSLDSTDRAAPISYHDDRTLFNVDLTKATVSTDANPFVQASQNGDGNGSGSGSDGGLGSDGGGSGSGDAGSGSGGSGSGSGSGSDGITQAVFTKPVILVAHGIIMALVFALLYPLSSVAMALVGKWWFHAIWQAVTFCLMWAGFGLGLVTGEKFGMLWTEPHLIFGTVIVSLLGLQPIFGILHHLHYVKAQHRGVISYVHIWWGRILMALGVINGGLGLKLAREDDGPIIAYAVIAGVVYSGYLGYKLWRFFYHGTPAVGKEEGNLAANGRRTVV</sequence>
<keyword evidence="2" id="KW-1185">Reference proteome</keyword>
<reference evidence="1 2" key="1">
    <citation type="journal article" date="2021" name="Nat. Commun.">
        <title>Genetic determinants of endophytism in the Arabidopsis root mycobiome.</title>
        <authorList>
            <person name="Mesny F."/>
            <person name="Miyauchi S."/>
            <person name="Thiergart T."/>
            <person name="Pickel B."/>
            <person name="Atanasova L."/>
            <person name="Karlsson M."/>
            <person name="Huettel B."/>
            <person name="Barry K.W."/>
            <person name="Haridas S."/>
            <person name="Chen C."/>
            <person name="Bauer D."/>
            <person name="Andreopoulos W."/>
            <person name="Pangilinan J."/>
            <person name="LaButti K."/>
            <person name="Riley R."/>
            <person name="Lipzen A."/>
            <person name="Clum A."/>
            <person name="Drula E."/>
            <person name="Henrissat B."/>
            <person name="Kohler A."/>
            <person name="Grigoriev I.V."/>
            <person name="Martin F.M."/>
            <person name="Hacquard S."/>
        </authorList>
    </citation>
    <scope>NUCLEOTIDE SEQUENCE [LARGE SCALE GENOMIC DNA]</scope>
    <source>
        <strain evidence="1 2">MPI-SDFR-AT-0079</strain>
    </source>
</reference>
<evidence type="ECO:0000313" key="1">
    <source>
        <dbReference type="EMBL" id="KAH6650611.1"/>
    </source>
</evidence>
<organism evidence="1 2">
    <name type="scientific">Chaetomium tenue</name>
    <dbReference type="NCBI Taxonomy" id="1854479"/>
    <lineage>
        <taxon>Eukaryota</taxon>
        <taxon>Fungi</taxon>
        <taxon>Dikarya</taxon>
        <taxon>Ascomycota</taxon>
        <taxon>Pezizomycotina</taxon>
        <taxon>Sordariomycetes</taxon>
        <taxon>Sordariomycetidae</taxon>
        <taxon>Sordariales</taxon>
        <taxon>Chaetomiaceae</taxon>
        <taxon>Chaetomium</taxon>
    </lineage>
</organism>
<evidence type="ECO:0000313" key="2">
    <source>
        <dbReference type="Proteomes" id="UP000724584"/>
    </source>
</evidence>
<dbReference type="EMBL" id="JAGIZQ010000001">
    <property type="protein sequence ID" value="KAH6650611.1"/>
    <property type="molecule type" value="Genomic_DNA"/>
</dbReference>